<protein>
    <submittedName>
        <fullName evidence="2">Uncharacterized protein</fullName>
    </submittedName>
</protein>
<comment type="caution">
    <text evidence="2">The sequence shown here is derived from an EMBL/GenBank/DDBJ whole genome shotgun (WGS) entry which is preliminary data.</text>
</comment>
<evidence type="ECO:0000313" key="3">
    <source>
        <dbReference type="Proteomes" id="UP000789390"/>
    </source>
</evidence>
<dbReference type="Proteomes" id="UP000789390">
    <property type="component" value="Unassembled WGS sequence"/>
</dbReference>
<sequence length="158" mass="18527">MMKGFFIIAACLLWVVADSAVILHHQIPPKYYTFTICTTDSITAIISVPINTWRLWIMLLTREIITTQQTLYLAIPWRIGDDVKRLLADYSFNDIEGRTGIGSGTEDIRIPNYRLFHFVLRLVRTMRRHFLPVYATHPDDISNIYAQYNEHELRRRNA</sequence>
<reference evidence="2" key="1">
    <citation type="submission" date="2021-11" db="EMBL/GenBank/DDBJ databases">
        <authorList>
            <person name="Schell T."/>
        </authorList>
    </citation>
    <scope>NUCLEOTIDE SEQUENCE</scope>
    <source>
        <strain evidence="2">M5</strain>
    </source>
</reference>
<organism evidence="2 3">
    <name type="scientific">Daphnia galeata</name>
    <dbReference type="NCBI Taxonomy" id="27404"/>
    <lineage>
        <taxon>Eukaryota</taxon>
        <taxon>Metazoa</taxon>
        <taxon>Ecdysozoa</taxon>
        <taxon>Arthropoda</taxon>
        <taxon>Crustacea</taxon>
        <taxon>Branchiopoda</taxon>
        <taxon>Diplostraca</taxon>
        <taxon>Cladocera</taxon>
        <taxon>Anomopoda</taxon>
        <taxon>Daphniidae</taxon>
        <taxon>Daphnia</taxon>
    </lineage>
</organism>
<proteinExistence type="predicted"/>
<feature type="signal peptide" evidence="1">
    <location>
        <begin position="1"/>
        <end position="19"/>
    </location>
</feature>
<gene>
    <name evidence="2" type="ORF">DGAL_LOCUS7391</name>
</gene>
<evidence type="ECO:0000313" key="2">
    <source>
        <dbReference type="EMBL" id="CAH0104484.1"/>
    </source>
</evidence>
<dbReference type="AlphaFoldDB" id="A0A8J2RTA3"/>
<name>A0A8J2RTA3_9CRUS</name>
<dbReference type="OrthoDB" id="6344511at2759"/>
<keyword evidence="1" id="KW-0732">Signal</keyword>
<feature type="chain" id="PRO_5035269491" evidence="1">
    <location>
        <begin position="20"/>
        <end position="158"/>
    </location>
</feature>
<dbReference type="EMBL" id="CAKKLH010000144">
    <property type="protein sequence ID" value="CAH0104484.1"/>
    <property type="molecule type" value="Genomic_DNA"/>
</dbReference>
<accession>A0A8J2RTA3</accession>
<evidence type="ECO:0000256" key="1">
    <source>
        <dbReference type="SAM" id="SignalP"/>
    </source>
</evidence>
<keyword evidence="3" id="KW-1185">Reference proteome</keyword>